<evidence type="ECO:0000313" key="9">
    <source>
        <dbReference type="Proteomes" id="UP000559404"/>
    </source>
</evidence>
<feature type="binding site" evidence="6">
    <location>
        <position position="141"/>
    </location>
    <ligand>
        <name>Zn(2+)</name>
        <dbReference type="ChEBI" id="CHEBI:29105"/>
    </ligand>
</feature>
<comment type="caution">
    <text evidence="8">The sequence shown here is derived from an EMBL/GenBank/DDBJ whole genome shotgun (WGS) entry which is preliminary data.</text>
</comment>
<dbReference type="Gene3D" id="3.40.1050.10">
    <property type="entry name" value="Carbonic anhydrase"/>
    <property type="match status" value="1"/>
</dbReference>
<dbReference type="InterPro" id="IPR036874">
    <property type="entry name" value="Carbonic_anhydrase_sf"/>
</dbReference>
<dbReference type="InterPro" id="IPR001765">
    <property type="entry name" value="Carbonic_anhydrase"/>
</dbReference>
<keyword evidence="3 6" id="KW-0862">Zinc</keyword>
<dbReference type="EMBL" id="JACEON010000006">
    <property type="protein sequence ID" value="MBA4611632.1"/>
    <property type="molecule type" value="Genomic_DNA"/>
</dbReference>
<dbReference type="CDD" id="cd03378">
    <property type="entry name" value="beta_CA_cladeC"/>
    <property type="match status" value="1"/>
</dbReference>
<sequence>MCEKCATTFVTRRGLLAGGLALSMAAPLVASRASAETAAMPVSPDEAMQRLIEGNARYVANTPVNTDHSVGRANRALGQQPFAAIVSCADSRVSPELIFDQGPGELFVIRVAGNFINEDGLASLEYGAAVLGIKLIVVLGHSACGAVDATIKVVKEKTTLPGHLPSLTDAIRPAVESAMASDPGDLLAAATAENARLNAAKAQGAAPILSEQAAAGKLKSMAGVYDIATGKVSFI</sequence>
<protein>
    <recommendedName>
        <fullName evidence="2">carbonic anhydrase</fullName>
        <ecNumber evidence="2">4.2.1.1</ecNumber>
    </recommendedName>
</protein>
<evidence type="ECO:0000256" key="5">
    <source>
        <dbReference type="ARBA" id="ARBA00048348"/>
    </source>
</evidence>
<keyword evidence="9" id="KW-1185">Reference proteome</keyword>
<evidence type="ECO:0000256" key="7">
    <source>
        <dbReference type="SAM" id="SignalP"/>
    </source>
</evidence>
<gene>
    <name evidence="8" type="ORF">H1W37_08220</name>
</gene>
<evidence type="ECO:0000256" key="6">
    <source>
        <dbReference type="PIRSR" id="PIRSR601765-1"/>
    </source>
</evidence>
<reference evidence="8 9" key="2">
    <citation type="submission" date="2020-08" db="EMBL/GenBank/DDBJ databases">
        <title>Stappia taiwanensis sp. nov., isolated from a coastal thermal spring.</title>
        <authorList>
            <person name="Kampfer P."/>
        </authorList>
    </citation>
    <scope>NUCLEOTIDE SEQUENCE [LARGE SCALE GENOMIC DNA]</scope>
    <source>
        <strain evidence="8 9">DSM 23284</strain>
    </source>
</reference>
<feature type="chain" id="PRO_5032702772" description="carbonic anhydrase" evidence="7">
    <location>
        <begin position="36"/>
        <end position="235"/>
    </location>
</feature>
<dbReference type="SUPFAM" id="SSF53056">
    <property type="entry name" value="beta-carbonic anhydrase, cab"/>
    <property type="match status" value="1"/>
</dbReference>
<dbReference type="Pfam" id="PF00484">
    <property type="entry name" value="Pro_CA"/>
    <property type="match status" value="1"/>
</dbReference>
<organism evidence="8 9">
    <name type="scientific">Stappia taiwanensis</name>
    <dbReference type="NCBI Taxonomy" id="992267"/>
    <lineage>
        <taxon>Bacteria</taxon>
        <taxon>Pseudomonadati</taxon>
        <taxon>Pseudomonadota</taxon>
        <taxon>Alphaproteobacteria</taxon>
        <taxon>Hyphomicrobiales</taxon>
        <taxon>Stappiaceae</taxon>
        <taxon>Stappia</taxon>
    </lineage>
</organism>
<comment type="catalytic activity">
    <reaction evidence="5">
        <text>hydrogencarbonate + H(+) = CO2 + H2O</text>
        <dbReference type="Rhea" id="RHEA:10748"/>
        <dbReference type="ChEBI" id="CHEBI:15377"/>
        <dbReference type="ChEBI" id="CHEBI:15378"/>
        <dbReference type="ChEBI" id="CHEBI:16526"/>
        <dbReference type="ChEBI" id="CHEBI:17544"/>
        <dbReference type="EC" id="4.2.1.1"/>
    </reaction>
</comment>
<dbReference type="PROSITE" id="PS51318">
    <property type="entry name" value="TAT"/>
    <property type="match status" value="1"/>
</dbReference>
<dbReference type="GO" id="GO:0004089">
    <property type="term" value="F:carbonate dehydratase activity"/>
    <property type="evidence" value="ECO:0007669"/>
    <property type="project" value="UniProtKB-EC"/>
</dbReference>
<keyword evidence="4" id="KW-0456">Lyase</keyword>
<feature type="binding site" evidence="6">
    <location>
        <position position="88"/>
    </location>
    <ligand>
        <name>Zn(2+)</name>
        <dbReference type="ChEBI" id="CHEBI:29105"/>
    </ligand>
</feature>
<reference evidence="8 9" key="1">
    <citation type="submission" date="2020-07" db="EMBL/GenBank/DDBJ databases">
        <authorList>
            <person name="Li M."/>
        </authorList>
    </citation>
    <scope>NUCLEOTIDE SEQUENCE [LARGE SCALE GENOMIC DNA]</scope>
    <source>
        <strain evidence="8 9">DSM 23284</strain>
    </source>
</reference>
<dbReference type="InterPro" id="IPR006311">
    <property type="entry name" value="TAT_signal"/>
</dbReference>
<comment type="similarity">
    <text evidence="1">Belongs to the beta-class carbonic anhydrase family.</text>
</comment>
<evidence type="ECO:0000256" key="2">
    <source>
        <dbReference type="ARBA" id="ARBA00012925"/>
    </source>
</evidence>
<dbReference type="PANTHER" id="PTHR11002:SF79">
    <property type="entry name" value="CARBONIC ANHYDRASE 2"/>
    <property type="match status" value="1"/>
</dbReference>
<proteinExistence type="inferred from homology"/>
<evidence type="ECO:0000313" key="8">
    <source>
        <dbReference type="EMBL" id="MBA4611632.1"/>
    </source>
</evidence>
<dbReference type="Proteomes" id="UP000559404">
    <property type="component" value="Unassembled WGS sequence"/>
</dbReference>
<name>A0A838XN76_9HYPH</name>
<dbReference type="GO" id="GO:0008270">
    <property type="term" value="F:zinc ion binding"/>
    <property type="evidence" value="ECO:0007669"/>
    <property type="project" value="InterPro"/>
</dbReference>
<dbReference type="SMART" id="SM00947">
    <property type="entry name" value="Pro_CA"/>
    <property type="match status" value="1"/>
</dbReference>
<evidence type="ECO:0000256" key="3">
    <source>
        <dbReference type="ARBA" id="ARBA00022833"/>
    </source>
</evidence>
<evidence type="ECO:0000256" key="4">
    <source>
        <dbReference type="ARBA" id="ARBA00023239"/>
    </source>
</evidence>
<dbReference type="InterPro" id="IPR015892">
    <property type="entry name" value="Carbonic_anhydrase_CS"/>
</dbReference>
<feature type="binding site" evidence="6">
    <location>
        <position position="144"/>
    </location>
    <ligand>
        <name>Zn(2+)</name>
        <dbReference type="ChEBI" id="CHEBI:29105"/>
    </ligand>
</feature>
<dbReference type="GO" id="GO:0015976">
    <property type="term" value="P:carbon utilization"/>
    <property type="evidence" value="ECO:0007669"/>
    <property type="project" value="InterPro"/>
</dbReference>
<keyword evidence="6" id="KW-0479">Metal-binding</keyword>
<keyword evidence="7" id="KW-0732">Signal</keyword>
<comment type="cofactor">
    <cofactor evidence="6">
        <name>Zn(2+)</name>
        <dbReference type="ChEBI" id="CHEBI:29105"/>
    </cofactor>
    <text evidence="6">Binds 1 zinc ion per subunit.</text>
</comment>
<dbReference type="EC" id="4.2.1.1" evidence="2"/>
<accession>A0A838XN76</accession>
<feature type="signal peptide" evidence="7">
    <location>
        <begin position="1"/>
        <end position="35"/>
    </location>
</feature>
<feature type="binding site" evidence="6">
    <location>
        <position position="90"/>
    </location>
    <ligand>
        <name>Zn(2+)</name>
        <dbReference type="ChEBI" id="CHEBI:29105"/>
    </ligand>
</feature>
<evidence type="ECO:0000256" key="1">
    <source>
        <dbReference type="ARBA" id="ARBA00006217"/>
    </source>
</evidence>
<dbReference type="RefSeq" id="WP_181759836.1">
    <property type="nucleotide sequence ID" value="NZ_BMCR01000005.1"/>
</dbReference>
<dbReference type="AlphaFoldDB" id="A0A838XN76"/>
<dbReference type="PROSITE" id="PS00704">
    <property type="entry name" value="PROK_CO2_ANHYDRASE_1"/>
    <property type="match status" value="1"/>
</dbReference>
<dbReference type="PANTHER" id="PTHR11002">
    <property type="entry name" value="CARBONIC ANHYDRASE"/>
    <property type="match status" value="1"/>
</dbReference>